<evidence type="ECO:0008006" key="4">
    <source>
        <dbReference type="Google" id="ProtNLM"/>
    </source>
</evidence>
<reference evidence="2 3" key="1">
    <citation type="journal article" date="2024" name="BMC Genomics">
        <title>De novo assembly and annotation of Popillia japonica's genome with initial clues to its potential as an invasive pest.</title>
        <authorList>
            <person name="Cucini C."/>
            <person name="Boschi S."/>
            <person name="Funari R."/>
            <person name="Cardaioli E."/>
            <person name="Iannotti N."/>
            <person name="Marturano G."/>
            <person name="Paoli F."/>
            <person name="Bruttini M."/>
            <person name="Carapelli A."/>
            <person name="Frati F."/>
            <person name="Nardi F."/>
        </authorList>
    </citation>
    <scope>NUCLEOTIDE SEQUENCE [LARGE SCALE GENOMIC DNA]</scope>
    <source>
        <strain evidence="2">DMR45628</strain>
    </source>
</reference>
<protein>
    <recommendedName>
        <fullName evidence="4">Ribosomal protein S21</fullName>
    </recommendedName>
</protein>
<gene>
    <name evidence="2" type="ORF">QE152_g4337</name>
</gene>
<dbReference type="EMBL" id="JASPKY010000021">
    <property type="protein sequence ID" value="KAK9752376.1"/>
    <property type="molecule type" value="Genomic_DNA"/>
</dbReference>
<feature type="region of interest" description="Disordered" evidence="1">
    <location>
        <begin position="86"/>
        <end position="109"/>
    </location>
</feature>
<dbReference type="AlphaFoldDB" id="A0AAW1N133"/>
<proteinExistence type="predicted"/>
<organism evidence="2 3">
    <name type="scientific">Popillia japonica</name>
    <name type="common">Japanese beetle</name>
    <dbReference type="NCBI Taxonomy" id="7064"/>
    <lineage>
        <taxon>Eukaryota</taxon>
        <taxon>Metazoa</taxon>
        <taxon>Ecdysozoa</taxon>
        <taxon>Arthropoda</taxon>
        <taxon>Hexapoda</taxon>
        <taxon>Insecta</taxon>
        <taxon>Pterygota</taxon>
        <taxon>Neoptera</taxon>
        <taxon>Endopterygota</taxon>
        <taxon>Coleoptera</taxon>
        <taxon>Polyphaga</taxon>
        <taxon>Scarabaeiformia</taxon>
        <taxon>Scarabaeidae</taxon>
        <taxon>Rutelinae</taxon>
        <taxon>Popillia</taxon>
    </lineage>
</organism>
<evidence type="ECO:0000313" key="2">
    <source>
        <dbReference type="EMBL" id="KAK9752376.1"/>
    </source>
</evidence>
<evidence type="ECO:0000313" key="3">
    <source>
        <dbReference type="Proteomes" id="UP001458880"/>
    </source>
</evidence>
<accession>A0AAW1N133</accession>
<sequence length="109" mass="12822">MRLGGSQNKPRPLRVVFNNPHVVSDIVRQKHKLKVMDQYKKIFLKRNETNHQRTLFKKCQEELKQRKLLGEKDISIRYVDGVPRVLPSTGQTYHHEQLSKTNSESAEKN</sequence>
<keyword evidence="3" id="KW-1185">Reference proteome</keyword>
<name>A0AAW1N133_POPJA</name>
<comment type="caution">
    <text evidence="2">The sequence shown here is derived from an EMBL/GenBank/DDBJ whole genome shotgun (WGS) entry which is preliminary data.</text>
</comment>
<dbReference type="Proteomes" id="UP001458880">
    <property type="component" value="Unassembled WGS sequence"/>
</dbReference>
<feature type="compositionally biased region" description="Polar residues" evidence="1">
    <location>
        <begin position="99"/>
        <end position="109"/>
    </location>
</feature>
<evidence type="ECO:0000256" key="1">
    <source>
        <dbReference type="SAM" id="MobiDB-lite"/>
    </source>
</evidence>